<feature type="domain" description="IrrE N-terminal-like" evidence="2">
    <location>
        <begin position="80"/>
        <end position="168"/>
    </location>
</feature>
<evidence type="ECO:0000313" key="4">
    <source>
        <dbReference type="Proteomes" id="UP000441772"/>
    </source>
</evidence>
<name>A0A6I1GEI7_9BIFI</name>
<feature type="region of interest" description="Disordered" evidence="1">
    <location>
        <begin position="53"/>
        <end position="79"/>
    </location>
</feature>
<dbReference type="AlphaFoldDB" id="A0A6I1GEI7"/>
<comment type="caution">
    <text evidence="3">The sequence shown here is derived from an EMBL/GenBank/DDBJ whole genome shotgun (WGS) entry which is preliminary data.</text>
</comment>
<dbReference type="Proteomes" id="UP000441772">
    <property type="component" value="Unassembled WGS sequence"/>
</dbReference>
<proteinExistence type="predicted"/>
<reference evidence="3 4" key="1">
    <citation type="submission" date="2019-09" db="EMBL/GenBank/DDBJ databases">
        <title>Characterization of the phylogenetic diversity of two novel species belonging to the genus Bifidobacterium: Bifidobacterium cebidarum sp. nov. and Bifidobacterium leontopitheci sp. nov.</title>
        <authorList>
            <person name="Lugli G.A."/>
            <person name="Duranti S."/>
            <person name="Milani C."/>
            <person name="Turroni F."/>
            <person name="Ventura M."/>
        </authorList>
    </citation>
    <scope>NUCLEOTIDE SEQUENCE [LARGE SCALE GENOMIC DNA]</scope>
    <source>
        <strain evidence="3 4">LMG 31471</strain>
    </source>
</reference>
<accession>A0A6I1GEI7</accession>
<dbReference type="Gene3D" id="1.10.10.2910">
    <property type="match status" value="1"/>
</dbReference>
<dbReference type="EMBL" id="WBVT01000023">
    <property type="protein sequence ID" value="KAB7790040.1"/>
    <property type="molecule type" value="Genomic_DNA"/>
</dbReference>
<organism evidence="3 4">
    <name type="scientific">Bifidobacterium leontopitheci</name>
    <dbReference type="NCBI Taxonomy" id="2650774"/>
    <lineage>
        <taxon>Bacteria</taxon>
        <taxon>Bacillati</taxon>
        <taxon>Actinomycetota</taxon>
        <taxon>Actinomycetes</taxon>
        <taxon>Bifidobacteriales</taxon>
        <taxon>Bifidobacteriaceae</taxon>
        <taxon>Bifidobacterium</taxon>
    </lineage>
</organism>
<keyword evidence="4" id="KW-1185">Reference proteome</keyword>
<evidence type="ECO:0000256" key="1">
    <source>
        <dbReference type="SAM" id="MobiDB-lite"/>
    </source>
</evidence>
<protein>
    <submittedName>
        <fullName evidence="3">IrrE N-terminal-like domain-containing protein</fullName>
    </submittedName>
</protein>
<gene>
    <name evidence="3" type="ORF">F7D09_1458</name>
</gene>
<evidence type="ECO:0000259" key="2">
    <source>
        <dbReference type="Pfam" id="PF06114"/>
    </source>
</evidence>
<dbReference type="RefSeq" id="WP_152234786.1">
    <property type="nucleotide sequence ID" value="NZ_JBHSKZ010000026.1"/>
</dbReference>
<dbReference type="InterPro" id="IPR010359">
    <property type="entry name" value="IrrE_HExxH"/>
</dbReference>
<dbReference type="Pfam" id="PF06114">
    <property type="entry name" value="Peptidase_M78"/>
    <property type="match status" value="1"/>
</dbReference>
<evidence type="ECO:0000313" key="3">
    <source>
        <dbReference type="EMBL" id="KAB7790040.1"/>
    </source>
</evidence>
<sequence>MLDSMYQWAENQVAIMLKTAVLMHSDFPKDCRDDPFGITSHWVDQLTVRRVKQMSSHQSSTDNDDDDDDTSPAGLCIPPEQSGDGRYLLVVNECDYSPRNYFTLLHELGHYLQRTSLDLWSNLFAFDDRATAKEAEEFACNLFASKALMPDSLFAKFMAGRWTAEAAALAYKESRASRPAAVRRVALLLPKGSWLTLIDPNTDTMKIRAHANGINEYKTSPLDIELLALRKFHDTYRGNSVIVEQTFTDLSGNDLHGRYTISVALSPSSKDEPFWFIMGRRQPETAQ</sequence>